<dbReference type="GO" id="GO:0005886">
    <property type="term" value="C:plasma membrane"/>
    <property type="evidence" value="ECO:0007669"/>
    <property type="project" value="UniProtKB-SubCell"/>
</dbReference>
<dbReference type="Gene3D" id="1.20.1250.20">
    <property type="entry name" value="MFS general substrate transporter like domains"/>
    <property type="match status" value="2"/>
</dbReference>
<feature type="domain" description="Major facilitator superfamily (MFS) profile" evidence="7">
    <location>
        <begin position="8"/>
        <end position="387"/>
    </location>
</feature>
<feature type="transmembrane region" description="Helical" evidence="6">
    <location>
        <begin position="210"/>
        <end position="234"/>
    </location>
</feature>
<dbReference type="InterPro" id="IPR020846">
    <property type="entry name" value="MFS_dom"/>
</dbReference>
<dbReference type="EMBL" id="JAECVW010000007">
    <property type="protein sequence ID" value="MBH8595940.1"/>
    <property type="molecule type" value="Genomic_DNA"/>
</dbReference>
<feature type="transmembrane region" description="Helical" evidence="6">
    <location>
        <begin position="274"/>
        <end position="293"/>
    </location>
</feature>
<dbReference type="RefSeq" id="WP_181732713.1">
    <property type="nucleotide sequence ID" value="NZ_JACEIR010000010.1"/>
</dbReference>
<feature type="transmembrane region" description="Helical" evidence="6">
    <location>
        <begin position="79"/>
        <end position="99"/>
    </location>
</feature>
<accession>A0A8I1AAD9</accession>
<organism evidence="8 9">
    <name type="scientific">Thermoactinomyces intermedius</name>
    <dbReference type="NCBI Taxonomy" id="2024"/>
    <lineage>
        <taxon>Bacteria</taxon>
        <taxon>Bacillati</taxon>
        <taxon>Bacillota</taxon>
        <taxon>Bacilli</taxon>
        <taxon>Bacillales</taxon>
        <taxon>Thermoactinomycetaceae</taxon>
        <taxon>Thermoactinomyces</taxon>
    </lineage>
</organism>
<evidence type="ECO:0000256" key="4">
    <source>
        <dbReference type="ARBA" id="ARBA00022989"/>
    </source>
</evidence>
<evidence type="ECO:0000256" key="5">
    <source>
        <dbReference type="ARBA" id="ARBA00023136"/>
    </source>
</evidence>
<feature type="transmembrane region" description="Helical" evidence="6">
    <location>
        <begin position="299"/>
        <end position="320"/>
    </location>
</feature>
<feature type="transmembrane region" description="Helical" evidence="6">
    <location>
        <begin position="246"/>
        <end position="267"/>
    </location>
</feature>
<proteinExistence type="predicted"/>
<evidence type="ECO:0000259" key="7">
    <source>
        <dbReference type="PROSITE" id="PS50850"/>
    </source>
</evidence>
<protein>
    <submittedName>
        <fullName evidence="8">YbfB/YjiJ family MFS transporter</fullName>
    </submittedName>
</protein>
<dbReference type="PANTHER" id="PTHR23537">
    <property type="match status" value="1"/>
</dbReference>
<sequence length="392" mass="42541">MKQNNLVVTLASGTIALLIAMGIGRFSYTPLLPYMQQSQGFSESMAGYLASGNYLGYLLGALFAGAVRWGNKRTFYFRISLLVNILTTGLMGCTTHEALWMLWRFLSGISSAMVFVLISGIVLDRLANQQRMSWAGFFYGGVGWGIFFSGLLVPYFVQWLQWDGAWLGLMVFSILLGLVSWFGVTEGNESAGSSESHPTAVEVQNNKKQLIWLMAAYGCEGLGYIVTGTFLVAMAAQIPSLSQNPAVSWMIAGLAAIPSCIFWAWIANCWGYQISLMVTYLLQAVGVLLPAIYPDAIGIYLGAFLFGGTFMGITTLATSMGREIYPQQSSRVIGYMTAIYGLGQILGPIGAGILAEKTNSYTSSLVFATAILLLGAIFLMNNVIAQRKNTLL</sequence>
<dbReference type="InterPro" id="IPR010645">
    <property type="entry name" value="MFS_4"/>
</dbReference>
<evidence type="ECO:0000313" key="9">
    <source>
        <dbReference type="Proteomes" id="UP000633619"/>
    </source>
</evidence>
<feature type="transmembrane region" description="Helical" evidence="6">
    <location>
        <begin position="105"/>
        <end position="123"/>
    </location>
</feature>
<keyword evidence="2" id="KW-0813">Transport</keyword>
<dbReference type="CDD" id="cd06180">
    <property type="entry name" value="MFS_YjiJ"/>
    <property type="match status" value="1"/>
</dbReference>
<evidence type="ECO:0000256" key="2">
    <source>
        <dbReference type="ARBA" id="ARBA00022448"/>
    </source>
</evidence>
<name>A0A8I1AAD9_THEIN</name>
<dbReference type="Proteomes" id="UP000633619">
    <property type="component" value="Unassembled WGS sequence"/>
</dbReference>
<comment type="subcellular location">
    <subcellularLocation>
        <location evidence="1">Cell membrane</location>
        <topology evidence="1">Multi-pass membrane protein</topology>
    </subcellularLocation>
</comment>
<feature type="transmembrane region" description="Helical" evidence="6">
    <location>
        <begin position="46"/>
        <end position="67"/>
    </location>
</feature>
<evidence type="ECO:0000256" key="1">
    <source>
        <dbReference type="ARBA" id="ARBA00004651"/>
    </source>
</evidence>
<keyword evidence="5 6" id="KW-0472">Membrane</keyword>
<reference evidence="8 9" key="1">
    <citation type="submission" date="2020-12" db="EMBL/GenBank/DDBJ databases">
        <title>WGS of Thermoactinomyces spp.</title>
        <authorList>
            <person name="Cheng K."/>
        </authorList>
    </citation>
    <scope>NUCLEOTIDE SEQUENCE [LARGE SCALE GENOMIC DNA]</scope>
    <source>
        <strain evidence="9">CICC 10671\DSM 43846</strain>
    </source>
</reference>
<feature type="transmembrane region" description="Helical" evidence="6">
    <location>
        <begin position="361"/>
        <end position="384"/>
    </location>
</feature>
<dbReference type="InterPro" id="IPR036259">
    <property type="entry name" value="MFS_trans_sf"/>
</dbReference>
<dbReference type="AlphaFoldDB" id="A0A8I1AAD9"/>
<dbReference type="PROSITE" id="PS50850">
    <property type="entry name" value="MFS"/>
    <property type="match status" value="1"/>
</dbReference>
<gene>
    <name evidence="8" type="ORF">I8U20_11430</name>
</gene>
<feature type="transmembrane region" description="Helical" evidence="6">
    <location>
        <begin position="332"/>
        <end position="355"/>
    </location>
</feature>
<evidence type="ECO:0000256" key="6">
    <source>
        <dbReference type="SAM" id="Phobius"/>
    </source>
</evidence>
<dbReference type="PANTHER" id="PTHR23537:SF1">
    <property type="entry name" value="SUGAR TRANSPORTER"/>
    <property type="match status" value="1"/>
</dbReference>
<feature type="transmembrane region" description="Helical" evidence="6">
    <location>
        <begin position="164"/>
        <end position="184"/>
    </location>
</feature>
<comment type="caution">
    <text evidence="8">The sequence shown here is derived from an EMBL/GenBank/DDBJ whole genome shotgun (WGS) entry which is preliminary data.</text>
</comment>
<evidence type="ECO:0000256" key="3">
    <source>
        <dbReference type="ARBA" id="ARBA00022692"/>
    </source>
</evidence>
<feature type="transmembrane region" description="Helical" evidence="6">
    <location>
        <begin position="135"/>
        <end position="158"/>
    </location>
</feature>
<dbReference type="SUPFAM" id="SSF103473">
    <property type="entry name" value="MFS general substrate transporter"/>
    <property type="match status" value="1"/>
</dbReference>
<keyword evidence="3 6" id="KW-0812">Transmembrane</keyword>
<dbReference type="Pfam" id="PF06779">
    <property type="entry name" value="MFS_4"/>
    <property type="match status" value="1"/>
</dbReference>
<keyword evidence="4 6" id="KW-1133">Transmembrane helix</keyword>
<evidence type="ECO:0000313" key="8">
    <source>
        <dbReference type="EMBL" id="MBH8595940.1"/>
    </source>
</evidence>
<dbReference type="GO" id="GO:0022857">
    <property type="term" value="F:transmembrane transporter activity"/>
    <property type="evidence" value="ECO:0007669"/>
    <property type="project" value="InterPro"/>
</dbReference>
<keyword evidence="9" id="KW-1185">Reference proteome</keyword>